<reference evidence="1 2" key="1">
    <citation type="submission" date="2015-09" db="EMBL/GenBank/DDBJ databases">
        <title>Trachymyrmex zeteki WGS genome.</title>
        <authorList>
            <person name="Nygaard S."/>
            <person name="Hu H."/>
            <person name="Boomsma J."/>
            <person name="Zhang G."/>
        </authorList>
    </citation>
    <scope>NUCLEOTIDE SEQUENCE [LARGE SCALE GENOMIC DNA]</scope>
    <source>
        <strain evidence="1">Tzet28-1</strain>
        <tissue evidence="1">Whole body</tissue>
    </source>
</reference>
<evidence type="ECO:0000313" key="1">
    <source>
        <dbReference type="EMBL" id="KYQ47900.1"/>
    </source>
</evidence>
<dbReference type="EMBL" id="KQ983045">
    <property type="protein sequence ID" value="KYQ47900.1"/>
    <property type="molecule type" value="Genomic_DNA"/>
</dbReference>
<protein>
    <submittedName>
        <fullName evidence="1">Uncharacterized protein</fullName>
    </submittedName>
</protein>
<name>A0A151WJB8_9HYME</name>
<accession>A0A151WJB8</accession>
<sequence>MKKKKNESSTVIVAGQYPRGHDNPSGVLYWLRFYTRAVEIDIILFLIRYQRLKLSHASLSNRASSMMRLEFRHRKTALRKSEQHHKARGQALMAHYFRSRRQDGIIVNHLGLPVHIDLKIILMDDQNNYIQRLSVDDYNYFDGTNKIIFSICYSTRNIEVMDFRYMEKWPLCQIACKMPELRLERPRKSGSNGETDPHRWYIFSPEVATTISRE</sequence>
<evidence type="ECO:0000313" key="2">
    <source>
        <dbReference type="Proteomes" id="UP000075809"/>
    </source>
</evidence>
<organism evidence="1 2">
    <name type="scientific">Mycetomoellerius zeteki</name>
    <dbReference type="NCBI Taxonomy" id="64791"/>
    <lineage>
        <taxon>Eukaryota</taxon>
        <taxon>Metazoa</taxon>
        <taxon>Ecdysozoa</taxon>
        <taxon>Arthropoda</taxon>
        <taxon>Hexapoda</taxon>
        <taxon>Insecta</taxon>
        <taxon>Pterygota</taxon>
        <taxon>Neoptera</taxon>
        <taxon>Endopterygota</taxon>
        <taxon>Hymenoptera</taxon>
        <taxon>Apocrita</taxon>
        <taxon>Aculeata</taxon>
        <taxon>Formicoidea</taxon>
        <taxon>Formicidae</taxon>
        <taxon>Myrmicinae</taxon>
        <taxon>Mycetomoellerius</taxon>
    </lineage>
</organism>
<gene>
    <name evidence="1" type="ORF">ALC60_13070</name>
</gene>
<proteinExistence type="predicted"/>
<dbReference type="AlphaFoldDB" id="A0A151WJB8"/>
<dbReference type="Proteomes" id="UP000075809">
    <property type="component" value="Unassembled WGS sequence"/>
</dbReference>
<keyword evidence="2" id="KW-1185">Reference proteome</keyword>